<proteinExistence type="predicted"/>
<accession>A0A3P6SQI0</accession>
<organism evidence="2 3">
    <name type="scientific">Cylicostephanus goldi</name>
    <name type="common">Nematode worm</name>
    <dbReference type="NCBI Taxonomy" id="71465"/>
    <lineage>
        <taxon>Eukaryota</taxon>
        <taxon>Metazoa</taxon>
        <taxon>Ecdysozoa</taxon>
        <taxon>Nematoda</taxon>
        <taxon>Chromadorea</taxon>
        <taxon>Rhabditida</taxon>
        <taxon>Rhabditina</taxon>
        <taxon>Rhabditomorpha</taxon>
        <taxon>Strongyloidea</taxon>
        <taxon>Strongylidae</taxon>
        <taxon>Cylicostephanus</taxon>
    </lineage>
</organism>
<protein>
    <submittedName>
        <fullName evidence="2">Uncharacterized protein</fullName>
    </submittedName>
</protein>
<dbReference type="AlphaFoldDB" id="A0A3P6SQI0"/>
<reference evidence="2 3" key="1">
    <citation type="submission" date="2018-11" db="EMBL/GenBank/DDBJ databases">
        <authorList>
            <consortium name="Pathogen Informatics"/>
        </authorList>
    </citation>
    <scope>NUCLEOTIDE SEQUENCE [LARGE SCALE GENOMIC DNA]</scope>
</reference>
<evidence type="ECO:0000313" key="2">
    <source>
        <dbReference type="EMBL" id="VDK77276.1"/>
    </source>
</evidence>
<dbReference type="EMBL" id="UYRV01025338">
    <property type="protein sequence ID" value="VDK77276.1"/>
    <property type="molecule type" value="Genomic_DNA"/>
</dbReference>
<name>A0A3P6SQI0_CYLGO</name>
<sequence>MYDNLEVKFEEDEALEDREADPLWSGDEEARADRIARPHTLKEKVKEAVVAKFREEIYDKDLRQFALKISGEDIHIAGFKASHQWIQDFKMI</sequence>
<dbReference type="Proteomes" id="UP000271889">
    <property type="component" value="Unassembled WGS sequence"/>
</dbReference>
<gene>
    <name evidence="2" type="ORF">CGOC_LOCUS7330</name>
</gene>
<feature type="compositionally biased region" description="Acidic residues" evidence="1">
    <location>
        <begin position="9"/>
        <end position="19"/>
    </location>
</feature>
<evidence type="ECO:0000256" key="1">
    <source>
        <dbReference type="SAM" id="MobiDB-lite"/>
    </source>
</evidence>
<feature type="region of interest" description="Disordered" evidence="1">
    <location>
        <begin position="1"/>
        <end position="29"/>
    </location>
</feature>
<evidence type="ECO:0000313" key="3">
    <source>
        <dbReference type="Proteomes" id="UP000271889"/>
    </source>
</evidence>
<keyword evidence="3" id="KW-1185">Reference proteome</keyword>